<comment type="caution">
    <text evidence="1">The sequence shown here is derived from an EMBL/GenBank/DDBJ whole genome shotgun (WGS) entry which is preliminary data.</text>
</comment>
<dbReference type="Proteomes" id="UP001620626">
    <property type="component" value="Unassembled WGS sequence"/>
</dbReference>
<reference evidence="1 2" key="1">
    <citation type="submission" date="2024-10" db="EMBL/GenBank/DDBJ databases">
        <authorList>
            <person name="Kim D."/>
        </authorList>
    </citation>
    <scope>NUCLEOTIDE SEQUENCE [LARGE SCALE GENOMIC DNA]</scope>
    <source>
        <strain evidence="1">BH-2024</strain>
    </source>
</reference>
<proteinExistence type="predicted"/>
<evidence type="ECO:0000313" key="2">
    <source>
        <dbReference type="Proteomes" id="UP001620626"/>
    </source>
</evidence>
<name>A0ABD2JMQ2_9BILA</name>
<evidence type="ECO:0000313" key="1">
    <source>
        <dbReference type="EMBL" id="KAL3091886.1"/>
    </source>
</evidence>
<dbReference type="AlphaFoldDB" id="A0ABD2JMQ2"/>
<sequence length="311" mass="34472">MLVQMAQLCNDPGLSLEFVRKPQAAQKQDCRVPSTTCSPSRCSALLLFCSPPTSVPPLSLLMTSSRRHSPLLLTAAASPPAVPSSACDGRSHRQNATLNRCASVPPRRVSCRHRPAGLRRFIRRAPPCVQARLCALLAFGHEAAMAALCFGRADVRGRHKRKCSGERPAKQIRAFSVPVIRRAVPCTFMWQFPSELAVGQLNQFAPGGVKCSRSSFPSKYAEFNAMVASAGWHCPRAGATRARCFGCAKYEQFDRPYRQNSGAHICFAKHRQYSHPAMKKKEIWQFFLRSVGQSARPSKRKRSHNALVMPR</sequence>
<accession>A0ABD2JMQ2</accession>
<gene>
    <name evidence="1" type="ORF">niasHT_027506</name>
</gene>
<organism evidence="1 2">
    <name type="scientific">Heterodera trifolii</name>
    <dbReference type="NCBI Taxonomy" id="157864"/>
    <lineage>
        <taxon>Eukaryota</taxon>
        <taxon>Metazoa</taxon>
        <taxon>Ecdysozoa</taxon>
        <taxon>Nematoda</taxon>
        <taxon>Chromadorea</taxon>
        <taxon>Rhabditida</taxon>
        <taxon>Tylenchina</taxon>
        <taxon>Tylenchomorpha</taxon>
        <taxon>Tylenchoidea</taxon>
        <taxon>Heteroderidae</taxon>
        <taxon>Heteroderinae</taxon>
        <taxon>Heterodera</taxon>
    </lineage>
</organism>
<dbReference type="EMBL" id="JBICBT010000940">
    <property type="protein sequence ID" value="KAL3091886.1"/>
    <property type="molecule type" value="Genomic_DNA"/>
</dbReference>
<protein>
    <submittedName>
        <fullName evidence="1">Uncharacterized protein</fullName>
    </submittedName>
</protein>
<keyword evidence="2" id="KW-1185">Reference proteome</keyword>